<reference evidence="11 12" key="1">
    <citation type="submission" date="2020-04" db="EMBL/GenBank/DDBJ databases">
        <title>Perkinsus olseni comparative genomics.</title>
        <authorList>
            <person name="Bogema D.R."/>
        </authorList>
    </citation>
    <scope>NUCLEOTIDE SEQUENCE [LARGE SCALE GENOMIC DNA]</scope>
    <source>
        <strain evidence="11">00978-12</strain>
    </source>
</reference>
<accession>A0A7J6P388</accession>
<dbReference type="Gene3D" id="3.40.50.720">
    <property type="entry name" value="NAD(P)-binding Rossmann-like Domain"/>
    <property type="match status" value="1"/>
</dbReference>
<keyword evidence="3" id="KW-0032">Aminotransferase</keyword>
<dbReference type="GO" id="GO:0006571">
    <property type="term" value="P:tyrosine biosynthetic process"/>
    <property type="evidence" value="ECO:0007669"/>
    <property type="project" value="InterPro"/>
</dbReference>
<dbReference type="InterPro" id="IPR015422">
    <property type="entry name" value="PyrdxlP-dep_Trfase_small"/>
</dbReference>
<dbReference type="EMBL" id="JABANP010000096">
    <property type="protein sequence ID" value="KAF4690565.1"/>
    <property type="molecule type" value="Genomic_DNA"/>
</dbReference>
<evidence type="ECO:0000313" key="12">
    <source>
        <dbReference type="Proteomes" id="UP000541610"/>
    </source>
</evidence>
<dbReference type="GO" id="GO:0009094">
    <property type="term" value="P:L-phenylalanine biosynthetic process"/>
    <property type="evidence" value="ECO:0007669"/>
    <property type="project" value="InterPro"/>
</dbReference>
<dbReference type="SUPFAM" id="SSF51735">
    <property type="entry name" value="NAD(P)-binding Rossmann-fold domains"/>
    <property type="match status" value="1"/>
</dbReference>
<dbReference type="AlphaFoldDB" id="A0A7J6P388"/>
<feature type="compositionally biased region" description="Low complexity" evidence="8">
    <location>
        <begin position="356"/>
        <end position="366"/>
    </location>
</feature>
<dbReference type="GO" id="GO:0030170">
    <property type="term" value="F:pyridoxal phosphate binding"/>
    <property type="evidence" value="ECO:0007669"/>
    <property type="project" value="InterPro"/>
</dbReference>
<dbReference type="Gene3D" id="3.40.190.10">
    <property type="entry name" value="Periplasmic binding protein-like II"/>
    <property type="match status" value="2"/>
</dbReference>
<dbReference type="SUPFAM" id="SSF53850">
    <property type="entry name" value="Periplasmic binding protein-like II"/>
    <property type="match status" value="1"/>
</dbReference>
<dbReference type="GO" id="GO:0004665">
    <property type="term" value="F:prephenate dehydrogenase (NADP+) activity"/>
    <property type="evidence" value="ECO:0007669"/>
    <property type="project" value="InterPro"/>
</dbReference>
<dbReference type="InterPro" id="IPR003099">
    <property type="entry name" value="Prephen_DH"/>
</dbReference>
<evidence type="ECO:0000256" key="7">
    <source>
        <dbReference type="ARBA" id="ARBA00029440"/>
    </source>
</evidence>
<dbReference type="PROSITE" id="PS00105">
    <property type="entry name" value="AA_TRANSFER_CLASS_1"/>
    <property type="match status" value="1"/>
</dbReference>
<evidence type="ECO:0000259" key="9">
    <source>
        <dbReference type="PROSITE" id="PS51171"/>
    </source>
</evidence>
<feature type="domain" description="Prephenate/arogenate dehydrogenase" evidence="10">
    <location>
        <begin position="388"/>
        <end position="695"/>
    </location>
</feature>
<evidence type="ECO:0000256" key="4">
    <source>
        <dbReference type="ARBA" id="ARBA00022679"/>
    </source>
</evidence>
<dbReference type="InterPro" id="IPR004839">
    <property type="entry name" value="Aminotransferase_I/II_large"/>
</dbReference>
<comment type="pathway">
    <text evidence="7">Amino-acid biosynthesis.</text>
</comment>
<dbReference type="Pfam" id="PF00800">
    <property type="entry name" value="PDT"/>
    <property type="match status" value="1"/>
</dbReference>
<dbReference type="CDD" id="cd00609">
    <property type="entry name" value="AAT_like"/>
    <property type="match status" value="1"/>
</dbReference>
<dbReference type="PROSITE" id="PS51171">
    <property type="entry name" value="PREPHENATE_DEHYDR_3"/>
    <property type="match status" value="1"/>
</dbReference>
<dbReference type="OrthoDB" id="2414662at2759"/>
<evidence type="ECO:0000256" key="8">
    <source>
        <dbReference type="SAM" id="MobiDB-lite"/>
    </source>
</evidence>
<feature type="compositionally biased region" description="Polar residues" evidence="8">
    <location>
        <begin position="367"/>
        <end position="378"/>
    </location>
</feature>
<feature type="domain" description="Prephenate dehydratase" evidence="9">
    <location>
        <begin position="18"/>
        <end position="220"/>
    </location>
</feature>
<protein>
    <submittedName>
        <fullName evidence="11">Prephenate dehydratase</fullName>
    </submittedName>
</protein>
<organism evidence="11 12">
    <name type="scientific">Perkinsus olseni</name>
    <name type="common">Perkinsus atlanticus</name>
    <dbReference type="NCBI Taxonomy" id="32597"/>
    <lineage>
        <taxon>Eukaryota</taxon>
        <taxon>Sar</taxon>
        <taxon>Alveolata</taxon>
        <taxon>Perkinsozoa</taxon>
        <taxon>Perkinsea</taxon>
        <taxon>Perkinsida</taxon>
        <taxon>Perkinsidae</taxon>
        <taxon>Perkinsus</taxon>
    </lineage>
</organism>
<evidence type="ECO:0000256" key="3">
    <source>
        <dbReference type="ARBA" id="ARBA00022576"/>
    </source>
</evidence>
<comment type="cofactor">
    <cofactor evidence="1">
        <name>pyridoxal 5'-phosphate</name>
        <dbReference type="ChEBI" id="CHEBI:597326"/>
    </cofactor>
</comment>
<dbReference type="Gene3D" id="3.90.1150.10">
    <property type="entry name" value="Aspartate Aminotransferase, domain 1"/>
    <property type="match status" value="1"/>
</dbReference>
<dbReference type="CDD" id="cd04905">
    <property type="entry name" value="ACT_CM-PDT"/>
    <property type="match status" value="1"/>
</dbReference>
<evidence type="ECO:0000256" key="5">
    <source>
        <dbReference type="ARBA" id="ARBA00022898"/>
    </source>
</evidence>
<dbReference type="InterPro" id="IPR004838">
    <property type="entry name" value="NHTrfase_class1_PyrdxlP-BS"/>
</dbReference>
<evidence type="ECO:0000259" key="10">
    <source>
        <dbReference type="PROSITE" id="PS51176"/>
    </source>
</evidence>
<dbReference type="Pfam" id="PF26213">
    <property type="entry name" value="TYRAAT1_C"/>
    <property type="match status" value="1"/>
</dbReference>
<feature type="region of interest" description="Disordered" evidence="8">
    <location>
        <begin position="356"/>
        <end position="388"/>
    </location>
</feature>
<dbReference type="GO" id="GO:0004664">
    <property type="term" value="F:prephenate dehydratase activity"/>
    <property type="evidence" value="ECO:0007669"/>
    <property type="project" value="InterPro"/>
</dbReference>
<dbReference type="GO" id="GO:0008483">
    <property type="term" value="F:transaminase activity"/>
    <property type="evidence" value="ECO:0007669"/>
    <property type="project" value="UniProtKB-KW"/>
</dbReference>
<evidence type="ECO:0000313" key="11">
    <source>
        <dbReference type="EMBL" id="KAF4690565.1"/>
    </source>
</evidence>
<dbReference type="Gene3D" id="3.40.640.10">
    <property type="entry name" value="Type I PLP-dependent aspartate aminotransferase-like (Major domain)"/>
    <property type="match status" value="1"/>
</dbReference>
<dbReference type="PROSITE" id="PS51176">
    <property type="entry name" value="PDH_ADH"/>
    <property type="match status" value="1"/>
</dbReference>
<dbReference type="PANTHER" id="PTHR46383">
    <property type="entry name" value="ASPARTATE AMINOTRANSFERASE"/>
    <property type="match status" value="1"/>
</dbReference>
<comment type="similarity">
    <text evidence="2">Belongs to the class-I pyridoxal-phosphate-dependent aminotransferase family.</text>
</comment>
<dbReference type="Proteomes" id="UP000541610">
    <property type="component" value="Unassembled WGS sequence"/>
</dbReference>
<keyword evidence="4" id="KW-0808">Transferase</keyword>
<dbReference type="SUPFAM" id="SSF55021">
    <property type="entry name" value="ACT-like"/>
    <property type="match status" value="1"/>
</dbReference>
<comment type="caution">
    <text evidence="11">The sequence shown here is derived from an EMBL/GenBank/DDBJ whole genome shotgun (WGS) entry which is preliminary data.</text>
</comment>
<dbReference type="InterPro" id="IPR050596">
    <property type="entry name" value="AspAT/PAT-like"/>
</dbReference>
<dbReference type="PANTHER" id="PTHR46383:SF1">
    <property type="entry name" value="ASPARTATE AMINOTRANSFERASE"/>
    <property type="match status" value="1"/>
</dbReference>
<evidence type="ECO:0000256" key="1">
    <source>
        <dbReference type="ARBA" id="ARBA00001933"/>
    </source>
</evidence>
<dbReference type="Pfam" id="PF00155">
    <property type="entry name" value="Aminotran_1_2"/>
    <property type="match status" value="1"/>
</dbReference>
<dbReference type="SUPFAM" id="SSF53383">
    <property type="entry name" value="PLP-dependent transferases"/>
    <property type="match status" value="1"/>
</dbReference>
<dbReference type="InterPro" id="IPR046826">
    <property type="entry name" value="PDH_N"/>
</dbReference>
<dbReference type="GO" id="GO:0070403">
    <property type="term" value="F:NAD+ binding"/>
    <property type="evidence" value="ECO:0007669"/>
    <property type="project" value="InterPro"/>
</dbReference>
<dbReference type="InterPro" id="IPR045865">
    <property type="entry name" value="ACT-like_dom_sf"/>
</dbReference>
<name>A0A7J6P388_PEROL</name>
<dbReference type="InterPro" id="IPR059064">
    <property type="entry name" value="TYRAAT2_C"/>
</dbReference>
<proteinExistence type="inferred from homology"/>
<dbReference type="InterPro" id="IPR001086">
    <property type="entry name" value="Preph_deHydtase"/>
</dbReference>
<keyword evidence="6" id="KW-0560">Oxidoreductase</keyword>
<dbReference type="InterPro" id="IPR036291">
    <property type="entry name" value="NAD(P)-bd_dom_sf"/>
</dbReference>
<dbReference type="InterPro" id="IPR015424">
    <property type="entry name" value="PyrdxlP-dep_Trfase"/>
</dbReference>
<dbReference type="GO" id="GO:0008977">
    <property type="term" value="F:prephenate dehydrogenase (NAD+) activity"/>
    <property type="evidence" value="ECO:0007669"/>
    <property type="project" value="InterPro"/>
</dbReference>
<gene>
    <name evidence="11" type="primary">PHA2</name>
    <name evidence="11" type="ORF">FOZ60_017174</name>
</gene>
<keyword evidence="5" id="KW-0663">Pyridoxal phosphate</keyword>
<dbReference type="CDD" id="cd13631">
    <property type="entry name" value="PBP2_Ct-PDT_like"/>
    <property type="match status" value="1"/>
</dbReference>
<dbReference type="Gene3D" id="3.30.70.260">
    <property type="match status" value="1"/>
</dbReference>
<dbReference type="InterPro" id="IPR015421">
    <property type="entry name" value="PyrdxlP-dep_Trfase_major"/>
</dbReference>
<evidence type="ECO:0000256" key="6">
    <source>
        <dbReference type="ARBA" id="ARBA00023002"/>
    </source>
</evidence>
<evidence type="ECO:0000256" key="2">
    <source>
        <dbReference type="ARBA" id="ARBA00007441"/>
    </source>
</evidence>
<dbReference type="Pfam" id="PF02153">
    <property type="entry name" value="PDH_N"/>
    <property type="match status" value="1"/>
</dbReference>
<sequence length="1084" mass="118838">MSTHDEPITDTNSSSLLRVAFQGERGAYSEAAIYEYLCNSSNIHYPKVDRDRIQAVGYEAFEDVFEAVASSKTGHADLGMIPIENTLGGTIHANYDLLLRYCGSVYILGELDYPVKHCLLTKDKVLSPDDIEVAYSHPQALAQCAHYLRKHNIKPMLHSDTAGAAKMLSTTTTTSSTRQAAGAAAAISSRLAADIYNLHVADTDIQDVSFNHTRFLLLGRAPSPYVALHNTPIPTKVSLVFRVHDTPGSLHRSLSAFSHRGLQLCKLESRPVPPDMLDETTNLETSLVDNTSDDGEAYSSPQQQHGNMEGGYYYHYLCYIDVLKMPGQDKAVDRAIETLKEFNTFVRVLSVYPSSSSYHHTISPSTRSPTNLPETSHTTPPPHQGKRRSVSFIGYGKFAQFLCERLTRVCGTGAGGSVNFSATNRKEDDTGCAHHAATLGIRYYPDMKDMLDNEKPDIIVIATSILSFAEVINKLLSAIMKSERGRAKDLLLVDVCSVKEYPQQIMREAFQDYPNVSILCTHPMFGPDSGKYGWYNLPLVYDDGDGNGSTSPTSHGNDDDSRSWWLSLFERCGCRLVSMSTAEHDKISAATQFITHLTGRVLGGITPRLHTTNIDTLGFRSLIKLMHNTINDSDALFKGLYRYNKASERQLIAFNNSLQSVKDMLQERTTPGDTTSLSDLCNRVPSSTTVRLHGQALELKRQGKDIQGALGVGEPDFSPPTQVISAIVSSLTSGFGCKYSPSNGIFELREAVADDLGTRKNIQCINGSNVIITASGKAAIAAALMTILNTGDEMIIPTPCWPTFPDLAFMCNATPVFIHTSSPDYAITAHSIASVITPKTRVLLLNSPCNPTGHVIPKDELIRIGALLEEHTHIMVVCDDLYERLVYDGDVHYALAGVCSPTVRSRIITIGGFSKAFAMTGLRLGYAVCSDDKWIKGMGKILGQITGCACTASQAGGLAALRDVPSSWHQEKLAQLQHKRDLLFARLQEIPNVVCPREPPKGAFYAMPDLGYYVNKMRELKGDDTLAVSQLCEQLLSSQGLSIVPGEGFYTTQPVVRLSYATSVEDINDACDRLRDFLLSLETC</sequence>